<dbReference type="InterPro" id="IPR013783">
    <property type="entry name" value="Ig-like_fold"/>
</dbReference>
<dbReference type="SUPFAM" id="SSF48726">
    <property type="entry name" value="Immunoglobulin"/>
    <property type="match status" value="1"/>
</dbReference>
<dbReference type="EMBL" id="VWZZ01013373">
    <property type="protein sequence ID" value="NXJ03104.1"/>
    <property type="molecule type" value="Genomic_DNA"/>
</dbReference>
<dbReference type="InterPro" id="IPR036179">
    <property type="entry name" value="Ig-like_dom_sf"/>
</dbReference>
<dbReference type="GO" id="GO:0005178">
    <property type="term" value="F:integrin binding"/>
    <property type="evidence" value="ECO:0007669"/>
    <property type="project" value="InterPro"/>
</dbReference>
<organism evidence="1 2">
    <name type="scientific">Psophia crepitans</name>
    <name type="common">common trumpeter</name>
    <dbReference type="NCBI Taxonomy" id="54359"/>
    <lineage>
        <taxon>Eukaryota</taxon>
        <taxon>Metazoa</taxon>
        <taxon>Chordata</taxon>
        <taxon>Craniata</taxon>
        <taxon>Vertebrata</taxon>
        <taxon>Euteleostomi</taxon>
        <taxon>Archelosauria</taxon>
        <taxon>Archosauria</taxon>
        <taxon>Dinosauria</taxon>
        <taxon>Saurischia</taxon>
        <taxon>Theropoda</taxon>
        <taxon>Coelurosauria</taxon>
        <taxon>Aves</taxon>
        <taxon>Neognathae</taxon>
        <taxon>Neoaves</taxon>
        <taxon>Gruiformes</taxon>
        <taxon>Psophiidae</taxon>
        <taxon>Psophia</taxon>
    </lineage>
</organism>
<dbReference type="Gene3D" id="2.60.40.10">
    <property type="entry name" value="Immunoglobulins"/>
    <property type="match status" value="1"/>
</dbReference>
<dbReference type="AlphaFoldDB" id="A0A7K9Y1Q7"/>
<comment type="caution">
    <text evidence="1">The sequence shown here is derived from an EMBL/GenBank/DDBJ whole genome shotgun (WGS) entry which is preliminary data.</text>
</comment>
<dbReference type="GO" id="GO:0005886">
    <property type="term" value="C:plasma membrane"/>
    <property type="evidence" value="ECO:0007669"/>
    <property type="project" value="TreeGrafter"/>
</dbReference>
<keyword evidence="2" id="KW-1185">Reference proteome</keyword>
<proteinExistence type="predicted"/>
<name>A0A7K9Y1Q7_9GRUI</name>
<feature type="non-terminal residue" evidence="1">
    <location>
        <position position="1"/>
    </location>
</feature>
<protein>
    <submittedName>
        <fullName evidence="1">ICAM5 protein</fullName>
    </submittedName>
</protein>
<gene>
    <name evidence="1" type="primary">Icam5</name>
    <name evidence="1" type="ORF">PSOCRE_R15301</name>
</gene>
<feature type="non-terminal residue" evidence="1">
    <location>
        <position position="65"/>
    </location>
</feature>
<evidence type="ECO:0000313" key="2">
    <source>
        <dbReference type="Proteomes" id="UP000587472"/>
    </source>
</evidence>
<sequence>LRCGARGNPPPVLNCSKDGQDFPAGGWHLVTRTHAGTYRCQATNRLGTAVRSISVWVQCEWGRGC</sequence>
<dbReference type="Proteomes" id="UP000587472">
    <property type="component" value="Unassembled WGS sequence"/>
</dbReference>
<evidence type="ECO:0000313" key="1">
    <source>
        <dbReference type="EMBL" id="NXJ03104.1"/>
    </source>
</evidence>
<dbReference type="PANTHER" id="PTHR13771:SF9">
    <property type="entry name" value="INTERCELLULAR ADHESION MOLECULE 5"/>
    <property type="match status" value="1"/>
</dbReference>
<dbReference type="InterPro" id="IPR047012">
    <property type="entry name" value="ICAM_VCAM"/>
</dbReference>
<reference evidence="1 2" key="1">
    <citation type="submission" date="2019-09" db="EMBL/GenBank/DDBJ databases">
        <title>Bird 10,000 Genomes (B10K) Project - Family phase.</title>
        <authorList>
            <person name="Zhang G."/>
        </authorList>
    </citation>
    <scope>NUCLEOTIDE SEQUENCE [LARGE SCALE GENOMIC DNA]</scope>
    <source>
        <strain evidence="1">B10K-DU-001-60</strain>
        <tissue evidence="1">Muscle</tissue>
    </source>
</reference>
<accession>A0A7K9Y1Q7</accession>
<dbReference type="GO" id="GO:0007155">
    <property type="term" value="P:cell adhesion"/>
    <property type="evidence" value="ECO:0007669"/>
    <property type="project" value="InterPro"/>
</dbReference>
<dbReference type="PANTHER" id="PTHR13771">
    <property type="entry name" value="INTERCELLULAR ADHESION MOLECULE"/>
    <property type="match status" value="1"/>
</dbReference>